<evidence type="ECO:0000313" key="12">
    <source>
        <dbReference type="Proteomes" id="UP000182517"/>
    </source>
</evidence>
<evidence type="ECO:0000256" key="4">
    <source>
        <dbReference type="ARBA" id="ARBA00023110"/>
    </source>
</evidence>
<feature type="signal peptide" evidence="9">
    <location>
        <begin position="1"/>
        <end position="20"/>
    </location>
</feature>
<dbReference type="FunFam" id="3.10.50.40:FF:000045">
    <property type="entry name" value="Peptidyl-prolyl cis-trans isomerase"/>
    <property type="match status" value="1"/>
</dbReference>
<comment type="similarity">
    <text evidence="2 7">Belongs to the FKBP-type PPIase family.</text>
</comment>
<gene>
    <name evidence="11" type="ORF">A7E78_00190</name>
</gene>
<feature type="domain" description="PPIase FKBP-type" evidence="10">
    <location>
        <begin position="143"/>
        <end position="229"/>
    </location>
</feature>
<evidence type="ECO:0000259" key="10">
    <source>
        <dbReference type="PROSITE" id="PS50059"/>
    </source>
</evidence>
<evidence type="ECO:0000256" key="7">
    <source>
        <dbReference type="RuleBase" id="RU003915"/>
    </source>
</evidence>
<dbReference type="InterPro" id="IPR008104">
    <property type="entry name" value="INFPOTNTIATR"/>
</dbReference>
<dbReference type="STRING" id="1842532.A7E78_00190"/>
<accession>A0A1L3GKG6</accession>
<dbReference type="Pfam" id="PF00254">
    <property type="entry name" value="FKBP_C"/>
    <property type="match status" value="1"/>
</dbReference>
<dbReference type="GO" id="GO:0003755">
    <property type="term" value="F:peptidyl-prolyl cis-trans isomerase activity"/>
    <property type="evidence" value="ECO:0007669"/>
    <property type="project" value="UniProtKB-UniRule"/>
</dbReference>
<dbReference type="PRINTS" id="PR01730">
    <property type="entry name" value="INFPOTNTIATR"/>
</dbReference>
<dbReference type="PANTHER" id="PTHR43811">
    <property type="entry name" value="FKBP-TYPE PEPTIDYL-PROLYL CIS-TRANS ISOMERASE FKPA"/>
    <property type="match status" value="1"/>
</dbReference>
<dbReference type="EC" id="5.2.1.8" evidence="7"/>
<keyword evidence="3 9" id="KW-0732">Signal</keyword>
<name>A0A1L3GKG6_9BACT</name>
<evidence type="ECO:0000256" key="8">
    <source>
        <dbReference type="SAM" id="Coils"/>
    </source>
</evidence>
<dbReference type="Pfam" id="PF01346">
    <property type="entry name" value="FKBP_N"/>
    <property type="match status" value="1"/>
</dbReference>
<dbReference type="Gene3D" id="1.10.287.460">
    <property type="entry name" value="Peptidyl-prolyl cis-trans isomerase, FKBP-type, N-terminal domain"/>
    <property type="match status" value="1"/>
</dbReference>
<dbReference type="PROSITE" id="PS50059">
    <property type="entry name" value="FKBP_PPIASE"/>
    <property type="match status" value="1"/>
</dbReference>
<dbReference type="Proteomes" id="UP000182517">
    <property type="component" value="Chromosome"/>
</dbReference>
<evidence type="ECO:0000256" key="2">
    <source>
        <dbReference type="ARBA" id="ARBA00006577"/>
    </source>
</evidence>
<keyword evidence="12" id="KW-1185">Reference proteome</keyword>
<dbReference type="GO" id="GO:0006457">
    <property type="term" value="P:protein folding"/>
    <property type="evidence" value="ECO:0007669"/>
    <property type="project" value="InterPro"/>
</dbReference>
<dbReference type="EMBL" id="CP015519">
    <property type="protein sequence ID" value="APG26419.1"/>
    <property type="molecule type" value="Genomic_DNA"/>
</dbReference>
<evidence type="ECO:0000313" key="11">
    <source>
        <dbReference type="EMBL" id="APG26419.1"/>
    </source>
</evidence>
<dbReference type="InterPro" id="IPR036944">
    <property type="entry name" value="PPIase_FKBP_N_sf"/>
</dbReference>
<dbReference type="OrthoDB" id="9812109at2"/>
<sequence>MKNTLLALACLGLLAPTACAQEQPPVQSEQQKVSYSLGYNIGRDFSQKQLDIDPDALMRGMKDALSGSTTALSEDEMRQAMMDLQKKMIAQQQQQVKQMAETNEQAGKAFLAENRQKEGVKTTMSGLQYKIISKGTGKKPGRDDKVTVNYRGRLLDGTEFDSSYKRNKPATFPVGGVIPGWTEGLQLMKEGAKWQLFIPAKLAYGEKGAGPMIGPNATLIFDVELISVN</sequence>
<dbReference type="SUPFAM" id="SSF54534">
    <property type="entry name" value="FKBP-like"/>
    <property type="match status" value="1"/>
</dbReference>
<keyword evidence="8" id="KW-0175">Coiled coil</keyword>
<keyword evidence="4 6" id="KW-0697">Rotamase</keyword>
<feature type="coiled-coil region" evidence="8">
    <location>
        <begin position="74"/>
        <end position="109"/>
    </location>
</feature>
<proteinExistence type="inferred from homology"/>
<dbReference type="InterPro" id="IPR046357">
    <property type="entry name" value="PPIase_dom_sf"/>
</dbReference>
<dbReference type="NCBIfam" id="NF008602">
    <property type="entry name" value="PRK11570.1"/>
    <property type="match status" value="1"/>
</dbReference>
<dbReference type="PANTHER" id="PTHR43811:SF19">
    <property type="entry name" value="39 KDA FK506-BINDING NUCLEAR PROTEIN"/>
    <property type="match status" value="1"/>
</dbReference>
<dbReference type="RefSeq" id="WP_072282379.1">
    <property type="nucleotide sequence ID" value="NZ_CP015519.1"/>
</dbReference>
<dbReference type="KEGG" id="pef:A7E78_00190"/>
<dbReference type="InterPro" id="IPR001179">
    <property type="entry name" value="PPIase_FKBP_dom"/>
</dbReference>
<evidence type="ECO:0000256" key="9">
    <source>
        <dbReference type="SAM" id="SignalP"/>
    </source>
</evidence>
<feature type="chain" id="PRO_5013289926" description="Peptidyl-prolyl cis-trans isomerase" evidence="9">
    <location>
        <begin position="21"/>
        <end position="229"/>
    </location>
</feature>
<reference evidence="11 12" key="1">
    <citation type="journal article" date="2017" name="Genome Announc.">
        <title>Complete Genome Sequences of Two Acetylene-Fermenting Pelobacter acetylenicus Strains.</title>
        <authorList>
            <person name="Sutton J.M."/>
            <person name="Baesman S.M."/>
            <person name="Fierst J.L."/>
            <person name="Poret-Peterson A.T."/>
            <person name="Oremland R.S."/>
            <person name="Dunlap D.S."/>
            <person name="Akob D.M."/>
        </authorList>
    </citation>
    <scope>NUCLEOTIDE SEQUENCE [LARGE SCALE GENOMIC DNA]</scope>
    <source>
        <strain evidence="11 12">SFB93</strain>
    </source>
</reference>
<evidence type="ECO:0000256" key="5">
    <source>
        <dbReference type="ARBA" id="ARBA00023235"/>
    </source>
</evidence>
<dbReference type="GO" id="GO:0016020">
    <property type="term" value="C:membrane"/>
    <property type="evidence" value="ECO:0007669"/>
    <property type="project" value="InterPro"/>
</dbReference>
<organism evidence="11 12">
    <name type="scientific">Syntrophotalea acetylenivorans</name>
    <dbReference type="NCBI Taxonomy" id="1842532"/>
    <lineage>
        <taxon>Bacteria</taxon>
        <taxon>Pseudomonadati</taxon>
        <taxon>Thermodesulfobacteriota</taxon>
        <taxon>Desulfuromonadia</taxon>
        <taxon>Desulfuromonadales</taxon>
        <taxon>Syntrophotaleaceae</taxon>
        <taxon>Syntrophotalea</taxon>
    </lineage>
</organism>
<evidence type="ECO:0000256" key="1">
    <source>
        <dbReference type="ARBA" id="ARBA00000971"/>
    </source>
</evidence>
<dbReference type="Gene3D" id="3.10.50.40">
    <property type="match status" value="1"/>
</dbReference>
<protein>
    <recommendedName>
        <fullName evidence="7">Peptidyl-prolyl cis-trans isomerase</fullName>
        <ecNumber evidence="7">5.2.1.8</ecNumber>
    </recommendedName>
</protein>
<dbReference type="AlphaFoldDB" id="A0A1L3GKG6"/>
<evidence type="ECO:0000256" key="6">
    <source>
        <dbReference type="PROSITE-ProRule" id="PRU00277"/>
    </source>
</evidence>
<evidence type="ECO:0000256" key="3">
    <source>
        <dbReference type="ARBA" id="ARBA00022729"/>
    </source>
</evidence>
<keyword evidence="5 6" id="KW-0413">Isomerase</keyword>
<comment type="catalytic activity">
    <reaction evidence="1 6 7">
        <text>[protein]-peptidylproline (omega=180) = [protein]-peptidylproline (omega=0)</text>
        <dbReference type="Rhea" id="RHEA:16237"/>
        <dbReference type="Rhea" id="RHEA-COMP:10747"/>
        <dbReference type="Rhea" id="RHEA-COMP:10748"/>
        <dbReference type="ChEBI" id="CHEBI:83833"/>
        <dbReference type="ChEBI" id="CHEBI:83834"/>
        <dbReference type="EC" id="5.2.1.8"/>
    </reaction>
</comment>
<dbReference type="InterPro" id="IPR000774">
    <property type="entry name" value="PPIase_FKBP_N"/>
</dbReference>